<dbReference type="InterPro" id="IPR020807">
    <property type="entry name" value="PKS_DH"/>
</dbReference>
<dbReference type="CDD" id="cd00833">
    <property type="entry name" value="PKS"/>
    <property type="match status" value="1"/>
</dbReference>
<dbReference type="Gene3D" id="3.40.47.10">
    <property type="match status" value="1"/>
</dbReference>
<dbReference type="EMBL" id="PJNB01000001">
    <property type="protein sequence ID" value="PKW18099.1"/>
    <property type="molecule type" value="Genomic_DNA"/>
</dbReference>
<feature type="region of interest" description="Disordered" evidence="6">
    <location>
        <begin position="936"/>
        <end position="956"/>
    </location>
</feature>
<evidence type="ECO:0000256" key="4">
    <source>
        <dbReference type="ARBA" id="ARBA00023315"/>
    </source>
</evidence>
<dbReference type="RefSeq" id="WP_101377379.1">
    <property type="nucleotide sequence ID" value="NZ_CP061007.1"/>
</dbReference>
<dbReference type="SUPFAM" id="SSF51735">
    <property type="entry name" value="NAD(P)-binding Rossmann-fold domains"/>
    <property type="match status" value="2"/>
</dbReference>
<dbReference type="Pfam" id="PF14765">
    <property type="entry name" value="PS-DH"/>
    <property type="match status" value="1"/>
</dbReference>
<dbReference type="InterPro" id="IPR042104">
    <property type="entry name" value="PKS_dehydratase_sf"/>
</dbReference>
<feature type="compositionally biased region" description="Pro residues" evidence="6">
    <location>
        <begin position="1113"/>
        <end position="1127"/>
    </location>
</feature>
<gene>
    <name evidence="10" type="ORF">A8926_6160</name>
</gene>
<keyword evidence="2" id="KW-0597">Phosphoprotein</keyword>
<dbReference type="PROSITE" id="PS00606">
    <property type="entry name" value="KS3_1"/>
    <property type="match status" value="1"/>
</dbReference>
<evidence type="ECO:0000256" key="1">
    <source>
        <dbReference type="ARBA" id="ARBA00022450"/>
    </source>
</evidence>
<dbReference type="InterPro" id="IPR016039">
    <property type="entry name" value="Thiolase-like"/>
</dbReference>
<feature type="region of interest" description="Disordered" evidence="6">
    <location>
        <begin position="1106"/>
        <end position="1127"/>
    </location>
</feature>
<dbReference type="Gene3D" id="3.10.129.110">
    <property type="entry name" value="Polyketide synthase dehydratase"/>
    <property type="match status" value="1"/>
</dbReference>
<protein>
    <submittedName>
        <fullName evidence="10">Polyketide-type polyunsaturated fatty acid synthase PfaA</fullName>
    </submittedName>
</protein>
<dbReference type="InterPro" id="IPR036291">
    <property type="entry name" value="NAD(P)-bd_dom_sf"/>
</dbReference>
<keyword evidence="3" id="KW-0808">Transferase</keyword>
<organism evidence="10 11">
    <name type="scientific">Saccharopolyspora spinosa</name>
    <dbReference type="NCBI Taxonomy" id="60894"/>
    <lineage>
        <taxon>Bacteria</taxon>
        <taxon>Bacillati</taxon>
        <taxon>Actinomycetota</taxon>
        <taxon>Actinomycetes</taxon>
        <taxon>Pseudonocardiales</taxon>
        <taxon>Pseudonocardiaceae</taxon>
        <taxon>Saccharopolyspora</taxon>
    </lineage>
</organism>
<dbReference type="SMART" id="SM00826">
    <property type="entry name" value="PKS_DH"/>
    <property type="match status" value="1"/>
</dbReference>
<evidence type="ECO:0000259" key="9">
    <source>
        <dbReference type="PROSITE" id="PS52019"/>
    </source>
</evidence>
<dbReference type="InterPro" id="IPR032821">
    <property type="entry name" value="PKS_assoc"/>
</dbReference>
<dbReference type="Pfam" id="PF00550">
    <property type="entry name" value="PP-binding"/>
    <property type="match status" value="1"/>
</dbReference>
<feature type="region of interest" description="Disordered" evidence="6">
    <location>
        <begin position="1046"/>
        <end position="1088"/>
    </location>
</feature>
<dbReference type="Gene3D" id="1.10.1200.10">
    <property type="entry name" value="ACP-like"/>
    <property type="match status" value="1"/>
</dbReference>
<dbReference type="PROSITE" id="PS50075">
    <property type="entry name" value="CARRIER"/>
    <property type="match status" value="1"/>
</dbReference>
<dbReference type="InterPro" id="IPR014030">
    <property type="entry name" value="Ketoacyl_synth_N"/>
</dbReference>
<dbReference type="SUPFAM" id="SSF47336">
    <property type="entry name" value="ACP-like"/>
    <property type="match status" value="1"/>
</dbReference>
<keyword evidence="11" id="KW-1185">Reference proteome</keyword>
<evidence type="ECO:0000313" key="10">
    <source>
        <dbReference type="EMBL" id="PKW18099.1"/>
    </source>
</evidence>
<dbReference type="PROSITE" id="PS52004">
    <property type="entry name" value="KS3_2"/>
    <property type="match status" value="1"/>
</dbReference>
<proteinExistence type="predicted"/>
<dbReference type="SUPFAM" id="SSF55048">
    <property type="entry name" value="Probable ACP-binding domain of malonyl-CoA ACP transacylase"/>
    <property type="match status" value="1"/>
</dbReference>
<dbReference type="InterPro" id="IPR036736">
    <property type="entry name" value="ACP-like_sf"/>
</dbReference>
<keyword evidence="4" id="KW-0012">Acyltransferase</keyword>
<dbReference type="InterPro" id="IPR057326">
    <property type="entry name" value="KR_dom"/>
</dbReference>
<dbReference type="InterPro" id="IPR016036">
    <property type="entry name" value="Malonyl_transacylase_ACP-bd"/>
</dbReference>
<keyword evidence="1" id="KW-0596">Phosphopantetheine</keyword>
<dbReference type="InterPro" id="IPR049552">
    <property type="entry name" value="PKS_DH_N"/>
</dbReference>
<dbReference type="Gene3D" id="3.40.50.720">
    <property type="entry name" value="NAD(P)-binding Rossmann-like Domain"/>
    <property type="match status" value="1"/>
</dbReference>
<feature type="region of interest" description="C-terminal hotdog fold" evidence="5">
    <location>
        <begin position="1858"/>
        <end position="2000"/>
    </location>
</feature>
<sequence length="2002" mass="208543">MPEATARITPPIAVVGVSALLPGSSDPSGFWRTAVAGEDQVTEVPATHWLVEDHHDPDPAAPDKTYAHRGAFLSPVPFDPLAHGIPPKMLEATDTSQLLALVAAEQLLSGLTGLSGVDRERVSVILGTSSLELLTTMGSRIQRPVWLKALRESGIAEDQAQAICDRIAASYVPWQEASLPGLLSNVVAGRIANRFDLHGSNYTTDAACASSLAALSSGANELATGQADLVITGGVDTLNDPVMYTCFSKTPALSPTGDCRPFSDHADGMVLGEGIVMFAIRRLEDAERDGDRIHAVIRGIGTASDGRGSSIYAPVPEGQARALRRAYDAAGYGPETVELVEAHGTGTAAGDAAEFAALRAVFGAAGRSDAQWCALGSVKSQIGHTKNAAGAAGLLKATLALSQKVLPPTIKVDRPNPALGFADSPFYLNTQARPWISDGSHPRRAAVSSFGFGGTDFHVTLEEYRPSPGSESRAPELTRAASSELVLFSADSPQALVRACRASSGVSRPLATIARETQGAFDHTAQSKLAIVATTEADLTAKLEAAADRIEADPETALSAPRGVYYAPRRIDPGKLGLLFSGQGSQYVGMGAELAMLHPAARSAWDLAAGICFDGVALHRVVFPPPVFTEDERAKQDRRLTRTEWAQPALAVQSLALLEVLRTLGVSPDAVAGHSFGELVALHVAGCYDAETLIRLARKRGELMRDAATSQGAMLAVAGPIDDVRSIVADLGGQLWIANHNAPKQVVVSGTTEAIDRLAKRLAEAGRAARKLTTAAAFHSPLMDSAHAPLRESLEAVDLEPPRIDAYSNAEADRYPPDPDAIRDRLADHLQRPVRFVDQIETMHANGVRTFVEVGAGATLARLTSDILAGREHLSVSLDHARTDGVTALHEGLAQLAVRGIPLNFEALWCPFTPIEEPRMDEKPGMTVDLLGANYGKPYPPPGGAHELPPPNPPQQAKSITPFPEPVDEPVVHGHRPPPDWVPGEGHPLPGNLVKGSTHPVSDPWLDALRETQRQASEAHATYQRVMAETHLAFLRMSEAALGGLSSGGVPQPAPGGFSSGGVPQPAPGGLSSGGVPQAAPGGFSPASVPEAAAVQPAVPPWDHAGYTVPQVPSAPPEPVGVPVPAPDPVAPSYNAYPASVENPPSEPDSNGVDVALLLEVVAEKTGYPLSVLDAGMELESDLGIDSIKRVEILSAVRERVPDLAEVDPALLGAAGTLGEVAELLGAGDSGVAHVGAEPAAPQEVTPSDKPTELTRHAVSARRAPAAGFALPGLIGASIAITEDGTGVAEPLAAELVAHGVRAFVTADVPGDTDGVIFLGGLRAGSAEEAIAVNRDALRVARAMVAGHSESPRVFVAVQDTGGDFGLSGSAPERVWFGGVAALTRTAAKEWPGTAVKAIDCERGGRSGAELARAIARELLTGGAVTDVGLTADGVRTVLHHAVAPFGDSWTDVIGPDSVIVISGGARGVTAMAARALAAARKPKVVLLGRTPLADEPTYLRGVSGEAAVREAVAEHLRTSGEPPAPQRIRSEAARVLSCREIRATLDALESGGSPARYLPVDVRDSAALTEALAEVRAEWGPITGLVHGAGVLADKTIKDKTGEQFDYVFGTKVDGLRTLLDVTAEDPLDLLCVFSSVAACYGNAGQSDYGMANEVITQIAAAERAKRPGCLVRTIAWGPWDGGMVDASLADRLRASGVQLIPLEAGAKAFVDEVLGARDPVQVVCVAGTFPKAEPGAAGEIVVTDRSHPYLADHSVAGTTVVPVAMVLEWFTAAAHLPGTSGTAALRDLDVLRKITLDHFAGDGDIVRISCEAGGSLVLHGTGELPHYRAQLGYRQTAVSIETAVGAPRRWDVPAGLDAFGDSPIYDGYLLFHGPAFQALRSVDGVSAAGAVGTVVGARVLGWPDEHRYTDPAAVDGGIQLATLWAERALGTAALPMGVGEFRLHRPGMLDGAGTSVIRAGEVHSAHAECDLQLCAADGTPVAELHRLRLVARPDGAPRGR</sequence>
<feature type="domain" description="Carrier" evidence="7">
    <location>
        <begin position="1149"/>
        <end position="1229"/>
    </location>
</feature>
<dbReference type="GO" id="GO:0004312">
    <property type="term" value="F:fatty acid synthase activity"/>
    <property type="evidence" value="ECO:0007669"/>
    <property type="project" value="TreeGrafter"/>
</dbReference>
<dbReference type="SMART" id="SM00827">
    <property type="entry name" value="PKS_AT"/>
    <property type="match status" value="1"/>
</dbReference>
<dbReference type="SMART" id="SM00822">
    <property type="entry name" value="PKS_KR"/>
    <property type="match status" value="1"/>
</dbReference>
<dbReference type="Pfam" id="PF21089">
    <property type="entry name" value="PKS_DH_N"/>
    <property type="match status" value="1"/>
</dbReference>
<dbReference type="Pfam" id="PF08659">
    <property type="entry name" value="KR"/>
    <property type="match status" value="1"/>
</dbReference>
<dbReference type="InterPro" id="IPR001227">
    <property type="entry name" value="Ac_transferase_dom_sf"/>
</dbReference>
<dbReference type="CDD" id="cd08953">
    <property type="entry name" value="KR_2_SDR_x"/>
    <property type="match status" value="1"/>
</dbReference>
<dbReference type="InterPro" id="IPR009081">
    <property type="entry name" value="PP-bd_ACP"/>
</dbReference>
<dbReference type="InterPro" id="IPR013968">
    <property type="entry name" value="PKS_KR"/>
</dbReference>
<dbReference type="Pfam" id="PF16197">
    <property type="entry name" value="KAsynt_C_assoc"/>
    <property type="match status" value="1"/>
</dbReference>
<evidence type="ECO:0000259" key="8">
    <source>
        <dbReference type="PROSITE" id="PS52004"/>
    </source>
</evidence>
<dbReference type="InterPro" id="IPR014031">
    <property type="entry name" value="Ketoacyl_synth_C"/>
</dbReference>
<dbReference type="InterPro" id="IPR049551">
    <property type="entry name" value="PKS_DH_C"/>
</dbReference>
<dbReference type="PROSITE" id="PS52019">
    <property type="entry name" value="PKS_MFAS_DH"/>
    <property type="match status" value="1"/>
</dbReference>
<feature type="domain" description="PKS/mFAS DH" evidence="9">
    <location>
        <begin position="1713"/>
        <end position="2000"/>
    </location>
</feature>
<dbReference type="InterPro" id="IPR049900">
    <property type="entry name" value="PKS_mFAS_DH"/>
</dbReference>
<reference evidence="10" key="1">
    <citation type="submission" date="2017-12" db="EMBL/GenBank/DDBJ databases">
        <title>Sequencing the genomes of 1000 Actinobacteria strains.</title>
        <authorList>
            <person name="Klenk H.-P."/>
        </authorList>
    </citation>
    <scope>NUCLEOTIDE SEQUENCE [LARGE SCALE GENOMIC DNA]</scope>
    <source>
        <strain evidence="10">DSM 44228</strain>
    </source>
</reference>
<evidence type="ECO:0000256" key="5">
    <source>
        <dbReference type="PROSITE-ProRule" id="PRU01363"/>
    </source>
</evidence>
<evidence type="ECO:0000256" key="2">
    <source>
        <dbReference type="ARBA" id="ARBA00022553"/>
    </source>
</evidence>
<dbReference type="Pfam" id="PF00698">
    <property type="entry name" value="Acyl_transf_1"/>
    <property type="match status" value="1"/>
</dbReference>
<dbReference type="SMART" id="SM00825">
    <property type="entry name" value="PKS_KS"/>
    <property type="match status" value="1"/>
</dbReference>
<dbReference type="Pfam" id="PF02801">
    <property type="entry name" value="Ketoacyl-synt_C"/>
    <property type="match status" value="1"/>
</dbReference>
<dbReference type="Gene3D" id="3.30.70.250">
    <property type="entry name" value="Malonyl-CoA ACP transacylase, ACP-binding"/>
    <property type="match status" value="1"/>
</dbReference>
<dbReference type="InterPro" id="IPR050091">
    <property type="entry name" value="PKS_NRPS_Biosynth_Enz"/>
</dbReference>
<dbReference type="PANTHER" id="PTHR43775">
    <property type="entry name" value="FATTY ACID SYNTHASE"/>
    <property type="match status" value="1"/>
</dbReference>
<dbReference type="Gene3D" id="3.40.366.10">
    <property type="entry name" value="Malonyl-Coenzyme A Acyl Carrier Protein, domain 2"/>
    <property type="match status" value="1"/>
</dbReference>
<dbReference type="GO" id="GO:0006633">
    <property type="term" value="P:fatty acid biosynthetic process"/>
    <property type="evidence" value="ECO:0007669"/>
    <property type="project" value="InterPro"/>
</dbReference>
<dbReference type="SUPFAM" id="SSF53901">
    <property type="entry name" value="Thiolase-like"/>
    <property type="match status" value="1"/>
</dbReference>
<dbReference type="PANTHER" id="PTHR43775:SF51">
    <property type="entry name" value="INACTIVE PHENOLPHTHIOCEROL SYNTHESIS POLYKETIDE SYNTHASE TYPE I PKS1-RELATED"/>
    <property type="match status" value="1"/>
</dbReference>
<feature type="region of interest" description="N-terminal hotdog fold" evidence="5">
    <location>
        <begin position="1713"/>
        <end position="1840"/>
    </location>
</feature>
<feature type="active site" description="Proton donor; for dehydratase activity" evidence="5">
    <location>
        <position position="1917"/>
    </location>
</feature>
<dbReference type="SUPFAM" id="SSF52151">
    <property type="entry name" value="FabD/lysophospholipase-like"/>
    <property type="match status" value="1"/>
</dbReference>
<dbReference type="InterPro" id="IPR020841">
    <property type="entry name" value="PKS_Beta-ketoAc_synthase_dom"/>
</dbReference>
<dbReference type="Proteomes" id="UP000233786">
    <property type="component" value="Unassembled WGS sequence"/>
</dbReference>
<evidence type="ECO:0000256" key="3">
    <source>
        <dbReference type="ARBA" id="ARBA00022679"/>
    </source>
</evidence>
<evidence type="ECO:0000259" key="7">
    <source>
        <dbReference type="PROSITE" id="PS50075"/>
    </source>
</evidence>
<dbReference type="InterPro" id="IPR014043">
    <property type="entry name" value="Acyl_transferase_dom"/>
</dbReference>
<dbReference type="GO" id="GO:0004315">
    <property type="term" value="F:3-oxoacyl-[acyl-carrier-protein] synthase activity"/>
    <property type="evidence" value="ECO:0007669"/>
    <property type="project" value="InterPro"/>
</dbReference>
<evidence type="ECO:0000313" key="11">
    <source>
        <dbReference type="Proteomes" id="UP000233786"/>
    </source>
</evidence>
<evidence type="ECO:0000256" key="6">
    <source>
        <dbReference type="SAM" id="MobiDB-lite"/>
    </source>
</evidence>
<name>A0A2N3Y596_SACSN</name>
<feature type="compositionally biased region" description="Pro residues" evidence="6">
    <location>
        <begin position="938"/>
        <end position="954"/>
    </location>
</feature>
<feature type="domain" description="Ketosynthase family 3 (KS3)" evidence="8">
    <location>
        <begin position="9"/>
        <end position="463"/>
    </location>
</feature>
<dbReference type="InterPro" id="IPR016035">
    <property type="entry name" value="Acyl_Trfase/lysoPLipase"/>
</dbReference>
<dbReference type="InterPro" id="IPR018201">
    <property type="entry name" value="Ketoacyl_synth_AS"/>
</dbReference>
<dbReference type="OrthoDB" id="9778690at2"/>
<accession>A0A2N3Y596</accession>
<dbReference type="Pfam" id="PF00109">
    <property type="entry name" value="ketoacyl-synt"/>
    <property type="match status" value="1"/>
</dbReference>
<feature type="active site" description="Proton acceptor; for dehydratase activity" evidence="5">
    <location>
        <position position="1755"/>
    </location>
</feature>
<comment type="caution">
    <text evidence="10">The sequence shown here is derived from an EMBL/GenBank/DDBJ whole genome shotgun (WGS) entry which is preliminary data.</text>
</comment>